<sequence length="58" mass="7009">MKEQEVYRSIRRNIRSKELLRKSRLPFSNEKSKQSRRSMSANDLARIGYEEFSFKPKT</sequence>
<name>A0A8S3DGX1_9BILA</name>
<comment type="caution">
    <text evidence="2">The sequence shown here is derived from an EMBL/GenBank/DDBJ whole genome shotgun (WGS) entry which is preliminary data.</text>
</comment>
<feature type="region of interest" description="Disordered" evidence="1">
    <location>
        <begin position="22"/>
        <end position="42"/>
    </location>
</feature>
<dbReference type="Proteomes" id="UP000676336">
    <property type="component" value="Unassembled WGS sequence"/>
</dbReference>
<gene>
    <name evidence="2" type="ORF">SMN809_LOCUS56708</name>
</gene>
<proteinExistence type="predicted"/>
<reference evidence="2" key="1">
    <citation type="submission" date="2021-02" db="EMBL/GenBank/DDBJ databases">
        <authorList>
            <person name="Nowell W R."/>
        </authorList>
    </citation>
    <scope>NUCLEOTIDE SEQUENCE</scope>
</reference>
<protein>
    <submittedName>
        <fullName evidence="2">Uncharacterized protein</fullName>
    </submittedName>
</protein>
<evidence type="ECO:0000313" key="2">
    <source>
        <dbReference type="EMBL" id="CAF4999774.1"/>
    </source>
</evidence>
<dbReference type="EMBL" id="CAJOBI010203967">
    <property type="protein sequence ID" value="CAF4999774.1"/>
    <property type="molecule type" value="Genomic_DNA"/>
</dbReference>
<feature type="non-terminal residue" evidence="2">
    <location>
        <position position="58"/>
    </location>
</feature>
<organism evidence="2 3">
    <name type="scientific">Rotaria magnacalcarata</name>
    <dbReference type="NCBI Taxonomy" id="392030"/>
    <lineage>
        <taxon>Eukaryota</taxon>
        <taxon>Metazoa</taxon>
        <taxon>Spiralia</taxon>
        <taxon>Gnathifera</taxon>
        <taxon>Rotifera</taxon>
        <taxon>Eurotatoria</taxon>
        <taxon>Bdelloidea</taxon>
        <taxon>Philodinida</taxon>
        <taxon>Philodinidae</taxon>
        <taxon>Rotaria</taxon>
    </lineage>
</organism>
<evidence type="ECO:0000256" key="1">
    <source>
        <dbReference type="SAM" id="MobiDB-lite"/>
    </source>
</evidence>
<evidence type="ECO:0000313" key="3">
    <source>
        <dbReference type="Proteomes" id="UP000676336"/>
    </source>
</evidence>
<accession>A0A8S3DGX1</accession>
<dbReference type="AlphaFoldDB" id="A0A8S3DGX1"/>